<feature type="domain" description="HTH tetR-type" evidence="3">
    <location>
        <begin position="22"/>
        <end position="82"/>
    </location>
</feature>
<evidence type="ECO:0000259" key="3">
    <source>
        <dbReference type="PROSITE" id="PS50977"/>
    </source>
</evidence>
<feature type="DNA-binding region" description="H-T-H motif" evidence="2">
    <location>
        <begin position="45"/>
        <end position="64"/>
    </location>
</feature>
<dbReference type="InterPro" id="IPR001647">
    <property type="entry name" value="HTH_TetR"/>
</dbReference>
<accession>A0A934W6R7</accession>
<dbReference type="Proteomes" id="UP000622890">
    <property type="component" value="Unassembled WGS sequence"/>
</dbReference>
<dbReference type="PANTHER" id="PTHR30055:SF226">
    <property type="entry name" value="HTH-TYPE TRANSCRIPTIONAL REGULATOR PKSA"/>
    <property type="match status" value="1"/>
</dbReference>
<dbReference type="PRINTS" id="PR00455">
    <property type="entry name" value="HTHTETR"/>
</dbReference>
<name>A0A934W6R7_9BURK</name>
<evidence type="ECO:0000256" key="2">
    <source>
        <dbReference type="PROSITE-ProRule" id="PRU00335"/>
    </source>
</evidence>
<dbReference type="Pfam" id="PF00440">
    <property type="entry name" value="TetR_N"/>
    <property type="match status" value="1"/>
</dbReference>
<dbReference type="SUPFAM" id="SSF46689">
    <property type="entry name" value="Homeodomain-like"/>
    <property type="match status" value="1"/>
</dbReference>
<dbReference type="PROSITE" id="PS50977">
    <property type="entry name" value="HTH_TETR_2"/>
    <property type="match status" value="1"/>
</dbReference>
<evidence type="ECO:0000256" key="1">
    <source>
        <dbReference type="ARBA" id="ARBA00023125"/>
    </source>
</evidence>
<dbReference type="EMBL" id="JAEPBG010000004">
    <property type="protein sequence ID" value="MBK4735460.1"/>
    <property type="molecule type" value="Genomic_DNA"/>
</dbReference>
<protein>
    <submittedName>
        <fullName evidence="4">TetR/AcrR family transcriptional regulator</fullName>
    </submittedName>
</protein>
<dbReference type="InterPro" id="IPR050109">
    <property type="entry name" value="HTH-type_TetR-like_transc_reg"/>
</dbReference>
<evidence type="ECO:0000313" key="4">
    <source>
        <dbReference type="EMBL" id="MBK4735460.1"/>
    </source>
</evidence>
<gene>
    <name evidence="4" type="ORF">JJB74_12615</name>
</gene>
<keyword evidence="5" id="KW-1185">Reference proteome</keyword>
<dbReference type="Gene3D" id="1.10.357.10">
    <property type="entry name" value="Tetracycline Repressor, domain 2"/>
    <property type="match status" value="1"/>
</dbReference>
<reference evidence="4" key="1">
    <citation type="submission" date="2021-01" db="EMBL/GenBank/DDBJ databases">
        <title>Genome sequence of strain Noviherbaspirillum sp. DKR-6.</title>
        <authorList>
            <person name="Chaudhary D.K."/>
        </authorList>
    </citation>
    <scope>NUCLEOTIDE SEQUENCE</scope>
    <source>
        <strain evidence="4">DKR-6</strain>
    </source>
</reference>
<organism evidence="4 5">
    <name type="scientific">Noviherbaspirillum pedocola</name>
    <dbReference type="NCBI Taxonomy" id="2801341"/>
    <lineage>
        <taxon>Bacteria</taxon>
        <taxon>Pseudomonadati</taxon>
        <taxon>Pseudomonadota</taxon>
        <taxon>Betaproteobacteria</taxon>
        <taxon>Burkholderiales</taxon>
        <taxon>Oxalobacteraceae</taxon>
        <taxon>Noviherbaspirillum</taxon>
    </lineage>
</organism>
<proteinExistence type="predicted"/>
<dbReference type="InterPro" id="IPR009057">
    <property type="entry name" value="Homeodomain-like_sf"/>
</dbReference>
<dbReference type="GO" id="GO:0003700">
    <property type="term" value="F:DNA-binding transcription factor activity"/>
    <property type="evidence" value="ECO:0007669"/>
    <property type="project" value="TreeGrafter"/>
</dbReference>
<dbReference type="AlphaFoldDB" id="A0A934W6R7"/>
<comment type="caution">
    <text evidence="4">The sequence shown here is derived from an EMBL/GenBank/DDBJ whole genome shotgun (WGS) entry which is preliminary data.</text>
</comment>
<sequence length="221" mass="23352">MPGNPSQNQRLARRLPRQDRSRAKVELMLEAASRLIERDGLDALNTNRIAELAGVSIGSLYQYFPDKHALLAALARREIAAVSQQVLAVLAGPAPAAPGDRVRAIVRAVFGVFGARSQVQRQLLERALGPGTALPGNMTHGLITALLSGAGVTTHDGGRRQLTTIEAFVLTQAFAGVVRAALIHLPEPKDRQAIEEALVRLVLGFFAGAGAPGAPARQSAP</sequence>
<dbReference type="GO" id="GO:0000976">
    <property type="term" value="F:transcription cis-regulatory region binding"/>
    <property type="evidence" value="ECO:0007669"/>
    <property type="project" value="TreeGrafter"/>
</dbReference>
<dbReference type="PANTHER" id="PTHR30055">
    <property type="entry name" value="HTH-TYPE TRANSCRIPTIONAL REGULATOR RUTR"/>
    <property type="match status" value="1"/>
</dbReference>
<evidence type="ECO:0000313" key="5">
    <source>
        <dbReference type="Proteomes" id="UP000622890"/>
    </source>
</evidence>
<keyword evidence="1 2" id="KW-0238">DNA-binding</keyword>